<evidence type="ECO:0000313" key="11">
    <source>
        <dbReference type="Proteomes" id="UP000663828"/>
    </source>
</evidence>
<sequence length="379" mass="44518">MTDKKSLILTYLFSLTAGVFGLHHLYLGRTQHAILWCTTFGGFGLGFLYEFFFSIYHYVQEANEDQHVLNHYKLRMLQRKSPSFEIRRFCGQFITSIFYGFITYYAFPDNWHKQTLLALFIGICTVLAIAVGTQMVGTLGPRQCSFLWPLLGALFGLPLIVGRNEPSSPSFNLSAFLCSLFFEWQVEWNPTYFSKLIIAKESQCSIPPKRKRRHFLQRCLIFGLSIMIFGTLFTSAVYQNLQVDIKGRRVKVKDVLSEFFKSQEFLLFYQQILNILRQLWAFYLRHGLKGIWTQIWMVLDSESEKQAYETLSLQYGASQKQIESQCRTLSRQWHPDRHRDPKEKQNAESIFMNIQQACDRLSTERQRRHLLNTQKRENP</sequence>
<dbReference type="Pfam" id="PF05154">
    <property type="entry name" value="TM2"/>
    <property type="match status" value="1"/>
</dbReference>
<feature type="transmembrane region" description="Helical" evidence="7">
    <location>
        <begin position="89"/>
        <end position="107"/>
    </location>
</feature>
<name>A0A814GNT5_ADIRI</name>
<feature type="transmembrane region" description="Helical" evidence="7">
    <location>
        <begin position="219"/>
        <end position="238"/>
    </location>
</feature>
<feature type="domain" description="J" evidence="8">
    <location>
        <begin position="306"/>
        <end position="375"/>
    </location>
</feature>
<gene>
    <name evidence="9" type="ORF">EDS130_LOCUS14777</name>
    <name evidence="10" type="ORF">XAT740_LOCUS48530</name>
</gene>
<dbReference type="Pfam" id="PF00226">
    <property type="entry name" value="DnaJ"/>
    <property type="match status" value="1"/>
</dbReference>
<dbReference type="PROSITE" id="PS50076">
    <property type="entry name" value="DNAJ_2"/>
    <property type="match status" value="1"/>
</dbReference>
<evidence type="ECO:0000256" key="5">
    <source>
        <dbReference type="ARBA" id="ARBA00022989"/>
    </source>
</evidence>
<dbReference type="SUPFAM" id="SSF46565">
    <property type="entry name" value="Chaperone J-domain"/>
    <property type="match status" value="1"/>
</dbReference>
<keyword evidence="5 7" id="KW-1133">Transmembrane helix</keyword>
<evidence type="ECO:0000256" key="7">
    <source>
        <dbReference type="SAM" id="Phobius"/>
    </source>
</evidence>
<keyword evidence="11" id="KW-1185">Reference proteome</keyword>
<dbReference type="PANTHER" id="PTHR44733">
    <property type="entry name" value="DNAJ HOMOLOG SUBFAMILY C MEMBER 22"/>
    <property type="match status" value="1"/>
</dbReference>
<feature type="transmembrane region" description="Helical" evidence="7">
    <location>
        <begin position="119"/>
        <end position="139"/>
    </location>
</feature>
<dbReference type="Proteomes" id="UP000663852">
    <property type="component" value="Unassembled WGS sequence"/>
</dbReference>
<comment type="function">
    <text evidence="1">May function as a co-chaperone.</text>
</comment>
<dbReference type="InterPro" id="IPR001623">
    <property type="entry name" value="DnaJ_domain"/>
</dbReference>
<dbReference type="EMBL" id="CAJNOR010006975">
    <property type="protein sequence ID" value="CAF1608019.1"/>
    <property type="molecule type" value="Genomic_DNA"/>
</dbReference>
<dbReference type="CDD" id="cd06257">
    <property type="entry name" value="DnaJ"/>
    <property type="match status" value="1"/>
</dbReference>
<evidence type="ECO:0000259" key="8">
    <source>
        <dbReference type="PROSITE" id="PS50076"/>
    </source>
</evidence>
<evidence type="ECO:0000256" key="2">
    <source>
        <dbReference type="ARBA" id="ARBA00004141"/>
    </source>
</evidence>
<proteinExistence type="predicted"/>
<evidence type="ECO:0000313" key="12">
    <source>
        <dbReference type="Proteomes" id="UP000663852"/>
    </source>
</evidence>
<feature type="transmembrane region" description="Helical" evidence="7">
    <location>
        <begin position="7"/>
        <end position="27"/>
    </location>
</feature>
<evidence type="ECO:0000313" key="10">
    <source>
        <dbReference type="EMBL" id="CAF1608019.1"/>
    </source>
</evidence>
<evidence type="ECO:0000256" key="6">
    <source>
        <dbReference type="ARBA" id="ARBA00023136"/>
    </source>
</evidence>
<evidence type="ECO:0000313" key="9">
    <source>
        <dbReference type="EMBL" id="CAF0998828.1"/>
    </source>
</evidence>
<feature type="transmembrane region" description="Helical" evidence="7">
    <location>
        <begin position="33"/>
        <end position="52"/>
    </location>
</feature>
<comment type="caution">
    <text evidence="9">The sequence shown here is derived from an EMBL/GenBank/DDBJ whole genome shotgun (WGS) entry which is preliminary data.</text>
</comment>
<dbReference type="GO" id="GO:0016020">
    <property type="term" value="C:membrane"/>
    <property type="evidence" value="ECO:0007669"/>
    <property type="project" value="UniProtKB-SubCell"/>
</dbReference>
<protein>
    <recommendedName>
        <fullName evidence="3">DnaJ homolog subfamily C member 22</fullName>
    </recommendedName>
</protein>
<keyword evidence="6 7" id="KW-0472">Membrane</keyword>
<dbReference type="PANTHER" id="PTHR44733:SF1">
    <property type="entry name" value="DNAJ HOMOLOG SUBFAMILY C MEMBER 22"/>
    <property type="match status" value="1"/>
</dbReference>
<dbReference type="Gene3D" id="1.10.287.110">
    <property type="entry name" value="DnaJ domain"/>
    <property type="match status" value="1"/>
</dbReference>
<dbReference type="InterPro" id="IPR007829">
    <property type="entry name" value="TM2"/>
</dbReference>
<keyword evidence="4 7" id="KW-0812">Transmembrane</keyword>
<organism evidence="9 12">
    <name type="scientific">Adineta ricciae</name>
    <name type="common">Rotifer</name>
    <dbReference type="NCBI Taxonomy" id="249248"/>
    <lineage>
        <taxon>Eukaryota</taxon>
        <taxon>Metazoa</taxon>
        <taxon>Spiralia</taxon>
        <taxon>Gnathifera</taxon>
        <taxon>Rotifera</taxon>
        <taxon>Eurotatoria</taxon>
        <taxon>Bdelloidea</taxon>
        <taxon>Adinetida</taxon>
        <taxon>Adinetidae</taxon>
        <taxon>Adineta</taxon>
    </lineage>
</organism>
<dbReference type="OrthoDB" id="10262359at2759"/>
<reference evidence="9" key="1">
    <citation type="submission" date="2021-02" db="EMBL/GenBank/DDBJ databases">
        <authorList>
            <person name="Nowell W R."/>
        </authorList>
    </citation>
    <scope>NUCLEOTIDE SEQUENCE</scope>
</reference>
<comment type="subcellular location">
    <subcellularLocation>
        <location evidence="2">Membrane</location>
        <topology evidence="2">Multi-pass membrane protein</topology>
    </subcellularLocation>
</comment>
<dbReference type="AlphaFoldDB" id="A0A814GNT5"/>
<dbReference type="Proteomes" id="UP000663828">
    <property type="component" value="Unassembled WGS sequence"/>
</dbReference>
<evidence type="ECO:0000256" key="1">
    <source>
        <dbReference type="ARBA" id="ARBA00002080"/>
    </source>
</evidence>
<dbReference type="InterPro" id="IPR036869">
    <property type="entry name" value="J_dom_sf"/>
</dbReference>
<accession>A0A814GNT5</accession>
<evidence type="ECO:0000256" key="4">
    <source>
        <dbReference type="ARBA" id="ARBA00022692"/>
    </source>
</evidence>
<dbReference type="EMBL" id="CAJNOJ010000061">
    <property type="protein sequence ID" value="CAF0998828.1"/>
    <property type="molecule type" value="Genomic_DNA"/>
</dbReference>
<evidence type="ECO:0000256" key="3">
    <source>
        <dbReference type="ARBA" id="ARBA00020945"/>
    </source>
</evidence>
<dbReference type="SMART" id="SM00271">
    <property type="entry name" value="DnaJ"/>
    <property type="match status" value="1"/>
</dbReference>